<comment type="similarity">
    <text evidence="6">Belongs to the PIERCE1 family.</text>
</comment>
<dbReference type="PANTHER" id="PTHR20899">
    <property type="entry name" value="PIERCE HOMOLOG"/>
    <property type="match status" value="1"/>
</dbReference>
<comment type="subcellular location">
    <subcellularLocation>
        <location evidence="1">Cell projection</location>
        <location evidence="1">Cilium</location>
    </subcellularLocation>
    <subcellularLocation>
        <location evidence="2">Cytoplasm</location>
        <location evidence="2">Cytoskeleton</location>
    </subcellularLocation>
</comment>
<evidence type="ECO:0000256" key="2">
    <source>
        <dbReference type="ARBA" id="ARBA00004245"/>
    </source>
</evidence>
<dbReference type="Proteomes" id="UP000838878">
    <property type="component" value="Chromosome 7"/>
</dbReference>
<evidence type="ECO:0000313" key="8">
    <source>
        <dbReference type="Proteomes" id="UP000838878"/>
    </source>
</evidence>
<dbReference type="EMBL" id="OV170227">
    <property type="protein sequence ID" value="CAH0728763.1"/>
    <property type="molecule type" value="Genomic_DNA"/>
</dbReference>
<evidence type="ECO:0000256" key="5">
    <source>
        <dbReference type="ARBA" id="ARBA00023273"/>
    </source>
</evidence>
<evidence type="ECO:0000256" key="6">
    <source>
        <dbReference type="ARBA" id="ARBA00038014"/>
    </source>
</evidence>
<gene>
    <name evidence="7" type="ORF">BINO364_LOCUS13941</name>
</gene>
<organism evidence="7 8">
    <name type="scientific">Brenthis ino</name>
    <name type="common">lesser marbled fritillary</name>
    <dbReference type="NCBI Taxonomy" id="405034"/>
    <lineage>
        <taxon>Eukaryota</taxon>
        <taxon>Metazoa</taxon>
        <taxon>Ecdysozoa</taxon>
        <taxon>Arthropoda</taxon>
        <taxon>Hexapoda</taxon>
        <taxon>Insecta</taxon>
        <taxon>Pterygota</taxon>
        <taxon>Neoptera</taxon>
        <taxon>Endopterygota</taxon>
        <taxon>Lepidoptera</taxon>
        <taxon>Glossata</taxon>
        <taxon>Ditrysia</taxon>
        <taxon>Papilionoidea</taxon>
        <taxon>Nymphalidae</taxon>
        <taxon>Heliconiinae</taxon>
        <taxon>Argynnini</taxon>
        <taxon>Brenthis</taxon>
    </lineage>
</organism>
<sequence>MPIACRGRCLVRACAVEREDFYLCVLSIDLMPLCTSVTEQGYCKKHPVSRYFDIMSETVKSENVTQSEMQPGYCSATCTDKACLQQEIKTPELKTSDKFATCNLPKRFEHPHWFNGYGCQVSKQHPFYRTSASEYGWYPPGYHSVPSVFFPAGQTFTNRLAAAGMYRNYSLNTGMDPVGYR</sequence>
<keyword evidence="5" id="KW-0966">Cell projection</keyword>
<keyword evidence="8" id="KW-1185">Reference proteome</keyword>
<keyword evidence="3" id="KW-0963">Cytoplasm</keyword>
<evidence type="ECO:0000256" key="3">
    <source>
        <dbReference type="ARBA" id="ARBA00022490"/>
    </source>
</evidence>
<dbReference type="InterPro" id="IPR026507">
    <property type="entry name" value="PIRC1/2"/>
</dbReference>
<keyword evidence="4" id="KW-0206">Cytoskeleton</keyword>
<protein>
    <submittedName>
        <fullName evidence="7">Uncharacterized protein</fullName>
    </submittedName>
</protein>
<reference evidence="7" key="1">
    <citation type="submission" date="2021-12" db="EMBL/GenBank/DDBJ databases">
        <authorList>
            <person name="Martin H S."/>
        </authorList>
    </citation>
    <scope>NUCLEOTIDE SEQUENCE</scope>
</reference>
<feature type="non-terminal residue" evidence="7">
    <location>
        <position position="181"/>
    </location>
</feature>
<evidence type="ECO:0000256" key="4">
    <source>
        <dbReference type="ARBA" id="ARBA00023212"/>
    </source>
</evidence>
<dbReference type="GO" id="GO:0005879">
    <property type="term" value="C:axonemal microtubule"/>
    <property type="evidence" value="ECO:0007669"/>
    <property type="project" value="InterPro"/>
</dbReference>
<dbReference type="Pfam" id="PF14892">
    <property type="entry name" value="PIRC1_2"/>
    <property type="match status" value="1"/>
</dbReference>
<accession>A0A8J9UZ69</accession>
<dbReference type="PANTHER" id="PTHR20899:SF1">
    <property type="entry name" value="PIERCER OF MICROTUBULE WALL 1 PROTEIN"/>
    <property type="match status" value="1"/>
</dbReference>
<dbReference type="OrthoDB" id="546383at2759"/>
<dbReference type="GO" id="GO:0035082">
    <property type="term" value="P:axoneme assembly"/>
    <property type="evidence" value="ECO:0007669"/>
    <property type="project" value="InterPro"/>
</dbReference>
<name>A0A8J9UZ69_9NEOP</name>
<dbReference type="AlphaFoldDB" id="A0A8J9UZ69"/>
<evidence type="ECO:0000313" key="7">
    <source>
        <dbReference type="EMBL" id="CAH0728763.1"/>
    </source>
</evidence>
<evidence type="ECO:0000256" key="1">
    <source>
        <dbReference type="ARBA" id="ARBA00004138"/>
    </source>
</evidence>
<proteinExistence type="inferred from homology"/>